<dbReference type="Proteomes" id="UP000478064">
    <property type="component" value="Unassembled WGS sequence"/>
</dbReference>
<evidence type="ECO:0000313" key="5">
    <source>
        <dbReference type="Proteomes" id="UP000478064"/>
    </source>
</evidence>
<feature type="signal peptide" evidence="2">
    <location>
        <begin position="1"/>
        <end position="19"/>
    </location>
</feature>
<comment type="caution">
    <text evidence="4">The sequence shown here is derived from an EMBL/GenBank/DDBJ whole genome shotgun (WGS) entry which is preliminary data.</text>
</comment>
<feature type="region of interest" description="Disordered" evidence="1">
    <location>
        <begin position="67"/>
        <end position="105"/>
    </location>
</feature>
<dbReference type="Pfam" id="PF12293">
    <property type="entry name" value="T4BSS_DotH_IcmK"/>
    <property type="match status" value="1"/>
</dbReference>
<sequence length="359" mass="37223">MKTTIALALWLAAGGYAWADETASPQAAPTASAAPTTTATVPAAAPSANTAAPSGWVSGASLTSATPAASVPSQAGPGPDIGKVAAAPAPSGNDPLPPPSPLFQQAQDMVSPLTPQEIRQLRGQVEDINQAIAAPQITVVPRISALTVNLSPGASLPLIRTAVNYPSSLSWMDSTGAPWKIGAAPISGNSDFTVYWIPNSPVMVVQAKKPFSSGNVTVYLEGLSVPIVLNVTSGEPDTKAGTWTVDSRLDMRIPGRGPAALPGAAPETRIGLHDRTLQAFLDGIPPKEARRLKTTGAVPDTSVWQLGDDLYIRTRADIRDEFEATLSSADGTHLWKLPVTPYVSFSVMGRTAALNVALE</sequence>
<reference evidence="5 6" key="1">
    <citation type="submission" date="2019-10" db="EMBL/GenBank/DDBJ databases">
        <title>Evaluation of single-gene subtyping targets for Pseudomonas.</title>
        <authorList>
            <person name="Reichler S.J."/>
            <person name="Orsi R.H."/>
            <person name="Wiedmann M."/>
            <person name="Martin N.H."/>
            <person name="Murphy S.I."/>
        </authorList>
    </citation>
    <scope>NUCLEOTIDE SEQUENCE [LARGE SCALE GENOMIC DNA]</scope>
    <source>
        <strain evidence="4 5">FSL R10-1637</strain>
        <strain evidence="3 6">FSL R10-3254</strain>
    </source>
</reference>
<evidence type="ECO:0000313" key="3">
    <source>
        <dbReference type="EMBL" id="MQT90285.1"/>
    </source>
</evidence>
<dbReference type="EMBL" id="WIWI01000035">
    <property type="protein sequence ID" value="MQT90285.1"/>
    <property type="molecule type" value="Genomic_DNA"/>
</dbReference>
<dbReference type="AlphaFoldDB" id="A0A6L5HVB4"/>
<dbReference type="InterPro" id="IPR022073">
    <property type="entry name" value="T4BSS_DotH_IcmK"/>
</dbReference>
<dbReference type="Proteomes" id="UP000489190">
    <property type="component" value="Unassembled WGS sequence"/>
</dbReference>
<evidence type="ECO:0000313" key="4">
    <source>
        <dbReference type="EMBL" id="MQU07312.1"/>
    </source>
</evidence>
<accession>A0A6L5HVB4</accession>
<keyword evidence="2" id="KW-0732">Signal</keyword>
<proteinExistence type="predicted"/>
<organism evidence="4 5">
    <name type="scientific">Pseudomonas helleri</name>
    <dbReference type="NCBI Taxonomy" id="1608996"/>
    <lineage>
        <taxon>Bacteria</taxon>
        <taxon>Pseudomonadati</taxon>
        <taxon>Pseudomonadota</taxon>
        <taxon>Gammaproteobacteria</taxon>
        <taxon>Pseudomonadales</taxon>
        <taxon>Pseudomonadaceae</taxon>
        <taxon>Pseudomonas</taxon>
    </lineage>
</organism>
<evidence type="ECO:0000256" key="2">
    <source>
        <dbReference type="SAM" id="SignalP"/>
    </source>
</evidence>
<gene>
    <name evidence="4" type="ORF">GHO27_16615</name>
    <name evidence="3" type="ORF">GHO39_14250</name>
</gene>
<protein>
    <submittedName>
        <fullName evidence="4">Conjugal transfer protein TraN</fullName>
    </submittedName>
</protein>
<evidence type="ECO:0000313" key="6">
    <source>
        <dbReference type="Proteomes" id="UP000489190"/>
    </source>
</evidence>
<dbReference type="RefSeq" id="WP_087148782.1">
    <property type="nucleotide sequence ID" value="NZ_WIVU01000035.1"/>
</dbReference>
<evidence type="ECO:0000256" key="1">
    <source>
        <dbReference type="SAM" id="MobiDB-lite"/>
    </source>
</evidence>
<feature type="chain" id="PRO_5044116291" evidence="2">
    <location>
        <begin position="20"/>
        <end position="359"/>
    </location>
</feature>
<name>A0A6L5HVB4_9PSED</name>
<dbReference type="EMBL" id="WIVU01000035">
    <property type="protein sequence ID" value="MQU07312.1"/>
    <property type="molecule type" value="Genomic_DNA"/>
</dbReference>